<sequence length="200" mass="22373">MCTIGFRGSGSISCREINGVDCSSYLQSSPVRRSLFPSPFSPRLHIPNPIRLTQTELRRRESLNLSLSLSHLDLARFENLRSAFQFGCESDLRRCLGRCRGRNRRLTGAGIRRLRSGIGIAEEAEEIVVDLRIRILIAGERALFLRDMAKVVHELLGGGEVVLLHQGDTGDKEVGVPQNLLYTSLKAQACQQITKMQLRD</sequence>
<comment type="caution">
    <text evidence="1">The sequence shown here is derived from an EMBL/GenBank/DDBJ whole genome shotgun (WGS) entry which is preliminary data.</text>
</comment>
<gene>
    <name evidence="1" type="ORF">CKAN_01296000</name>
</gene>
<accession>A0A3S3NPV5</accession>
<organism evidence="1 2">
    <name type="scientific">Cinnamomum micranthum f. kanehirae</name>
    <dbReference type="NCBI Taxonomy" id="337451"/>
    <lineage>
        <taxon>Eukaryota</taxon>
        <taxon>Viridiplantae</taxon>
        <taxon>Streptophyta</taxon>
        <taxon>Embryophyta</taxon>
        <taxon>Tracheophyta</taxon>
        <taxon>Spermatophyta</taxon>
        <taxon>Magnoliopsida</taxon>
        <taxon>Magnoliidae</taxon>
        <taxon>Laurales</taxon>
        <taxon>Lauraceae</taxon>
        <taxon>Cinnamomum</taxon>
    </lineage>
</organism>
<protein>
    <submittedName>
        <fullName evidence="1">Uncharacterized protein</fullName>
    </submittedName>
</protein>
<name>A0A3S3NPV5_9MAGN</name>
<dbReference type="Proteomes" id="UP000283530">
    <property type="component" value="Unassembled WGS sequence"/>
</dbReference>
<dbReference type="EMBL" id="QPKB01000005">
    <property type="protein sequence ID" value="RWR84170.1"/>
    <property type="molecule type" value="Genomic_DNA"/>
</dbReference>
<keyword evidence="2" id="KW-1185">Reference proteome</keyword>
<reference evidence="1 2" key="1">
    <citation type="journal article" date="2019" name="Nat. Plants">
        <title>Stout camphor tree genome fills gaps in understanding of flowering plant genome evolution.</title>
        <authorList>
            <person name="Chaw S.M."/>
            <person name="Liu Y.C."/>
            <person name="Wu Y.W."/>
            <person name="Wang H.Y."/>
            <person name="Lin C.I."/>
            <person name="Wu C.S."/>
            <person name="Ke H.M."/>
            <person name="Chang L.Y."/>
            <person name="Hsu C.Y."/>
            <person name="Yang H.T."/>
            <person name="Sudianto E."/>
            <person name="Hsu M.H."/>
            <person name="Wu K.P."/>
            <person name="Wang L.N."/>
            <person name="Leebens-Mack J.H."/>
            <person name="Tsai I.J."/>
        </authorList>
    </citation>
    <scope>NUCLEOTIDE SEQUENCE [LARGE SCALE GENOMIC DNA]</scope>
    <source>
        <strain evidence="2">cv. Chaw 1501</strain>
        <tissue evidence="1">Young leaves</tissue>
    </source>
</reference>
<evidence type="ECO:0000313" key="2">
    <source>
        <dbReference type="Proteomes" id="UP000283530"/>
    </source>
</evidence>
<dbReference type="AlphaFoldDB" id="A0A3S3NPV5"/>
<evidence type="ECO:0000313" key="1">
    <source>
        <dbReference type="EMBL" id="RWR84170.1"/>
    </source>
</evidence>
<proteinExistence type="predicted"/>
<dbReference type="OrthoDB" id="10614860at2759"/>